<dbReference type="Gene3D" id="3.10.20.310">
    <property type="entry name" value="membrane protein fhac"/>
    <property type="match status" value="1"/>
</dbReference>
<dbReference type="GO" id="GO:0019867">
    <property type="term" value="C:outer membrane"/>
    <property type="evidence" value="ECO:0007669"/>
    <property type="project" value="InterPro"/>
</dbReference>
<dbReference type="PROSITE" id="PS51779">
    <property type="entry name" value="POTRA"/>
    <property type="match status" value="1"/>
</dbReference>
<dbReference type="EMBL" id="QFBC01000007">
    <property type="protein sequence ID" value="PWE55069.1"/>
    <property type="molecule type" value="Genomic_DNA"/>
</dbReference>
<evidence type="ECO:0000313" key="6">
    <source>
        <dbReference type="Proteomes" id="UP000245252"/>
    </source>
</evidence>
<dbReference type="Pfam" id="PF07244">
    <property type="entry name" value="POTRA"/>
    <property type="match status" value="1"/>
</dbReference>
<keyword evidence="6" id="KW-1185">Reference proteome</keyword>
<keyword evidence="2" id="KW-0812">Transmembrane</keyword>
<dbReference type="Gene3D" id="2.40.160.50">
    <property type="entry name" value="membrane protein fhac: a member of the omp85/tpsb transporter family"/>
    <property type="match status" value="1"/>
</dbReference>
<protein>
    <recommendedName>
        <fullName evidence="4">POTRA domain-containing protein</fullName>
    </recommendedName>
</protein>
<evidence type="ECO:0000313" key="5">
    <source>
        <dbReference type="EMBL" id="PWE55069.1"/>
    </source>
</evidence>
<keyword evidence="2" id="KW-1134">Transmembrane beta strand</keyword>
<feature type="domain" description="POTRA" evidence="4">
    <location>
        <begin position="240"/>
        <end position="314"/>
    </location>
</feature>
<name>A0A2U2DPB2_9HYPH</name>
<accession>A0A2U2DPB2</accession>
<sequence length="641" mass="68368">MSKTLCKPKESIAYRRAGTVVTVAASALLCPVFATEAHAFKLFGITLWGEEEQAVDVIDPVRYSVTLNAGAADDALKTALENASHLVQDKDKPVSGELGLVIKARDDRDRLIATLYEKSRYGGVVTVLVDGTDIDQLPPTPVFDQSRPIPVTVEIKPGPAFKLGDIRFEGDALGRNPADYGLVPGGDASSLTILKAGDRIVEDLKNEGRPLARLDNRSVVADHETSEVDVVLTASGGPVAPVGNVGVKGQKSVDPEFIRTYSRINEGRPYNPENLKKAGERLRQLGVFSSVTVREGDALAPDGTIPVNITVAEGKHRYFGVGAQYSTIDGFGLQGYWGHRNLFGRAESLRLEAAVSRIGEASDYQKMDYSAGIIFSKPGFILPPATLNASIKAKTEHPDSYLANTVTAATGISYELSDQDTASAGVELSYSDTEDAFGDNEYLTFSLPLEYARDARDNKLDPTEGYRATLAAKPSYEIFGSTFFSSFEGSVSGYQSLGAEDRVVFAGKASLGTLVGAGNLEDIPATRRFYAGGGGSVRGYAYQEISPYDAKGDATGGRSYAVVSAEARVKITDSIGLVPFVDAGTVSEKMFPDFSDVRIGAGLGIRYATPFGPIRLDVAVPLNRYDGGSSYGIYAGIGQAF</sequence>
<organism evidence="5 6">
    <name type="scientific">Metarhizobium album</name>
    <dbReference type="NCBI Taxonomy" id="2182425"/>
    <lineage>
        <taxon>Bacteria</taxon>
        <taxon>Pseudomonadati</taxon>
        <taxon>Pseudomonadota</taxon>
        <taxon>Alphaproteobacteria</taxon>
        <taxon>Hyphomicrobiales</taxon>
        <taxon>Rhizobiaceae</taxon>
        <taxon>Metarhizobium</taxon>
    </lineage>
</organism>
<dbReference type="Pfam" id="PF01103">
    <property type="entry name" value="Omp85"/>
    <property type="match status" value="1"/>
</dbReference>
<dbReference type="RefSeq" id="WP_109459367.1">
    <property type="nucleotide sequence ID" value="NZ_QFBC01000007.1"/>
</dbReference>
<dbReference type="InterPro" id="IPR034746">
    <property type="entry name" value="POTRA"/>
</dbReference>
<keyword evidence="3" id="KW-0472">Membrane</keyword>
<reference evidence="5 6" key="1">
    <citation type="submission" date="2018-05" db="EMBL/GenBank/DDBJ databases">
        <title>The draft genome of strain NS-104.</title>
        <authorList>
            <person name="Hang P."/>
            <person name="Jiang J."/>
        </authorList>
    </citation>
    <scope>NUCLEOTIDE SEQUENCE [LARGE SCALE GENOMIC DNA]</scope>
    <source>
        <strain evidence="5 6">NS-104</strain>
    </source>
</reference>
<dbReference type="InterPro" id="IPR039910">
    <property type="entry name" value="D15-like"/>
</dbReference>
<evidence type="ECO:0000256" key="3">
    <source>
        <dbReference type="ARBA" id="ARBA00023136"/>
    </source>
</evidence>
<dbReference type="AlphaFoldDB" id="A0A2U2DPB2"/>
<proteinExistence type="predicted"/>
<gene>
    <name evidence="5" type="ORF">DEM27_16610</name>
</gene>
<evidence type="ECO:0000256" key="2">
    <source>
        <dbReference type="ARBA" id="ARBA00022452"/>
    </source>
</evidence>
<dbReference type="OrthoDB" id="9769707at2"/>
<dbReference type="InterPro" id="IPR010827">
    <property type="entry name" value="BamA/TamA_POTRA"/>
</dbReference>
<dbReference type="PANTHER" id="PTHR12815:SF42">
    <property type="entry name" value="BACTERIAL SURFACE ANTIGEN (D15) DOMAIN-CONTAINING PROTEIN"/>
    <property type="match status" value="1"/>
</dbReference>
<evidence type="ECO:0000259" key="4">
    <source>
        <dbReference type="PROSITE" id="PS51779"/>
    </source>
</evidence>
<dbReference type="Proteomes" id="UP000245252">
    <property type="component" value="Unassembled WGS sequence"/>
</dbReference>
<comment type="subcellular location">
    <subcellularLocation>
        <location evidence="1">Membrane</location>
    </subcellularLocation>
</comment>
<comment type="caution">
    <text evidence="5">The sequence shown here is derived from an EMBL/GenBank/DDBJ whole genome shotgun (WGS) entry which is preliminary data.</text>
</comment>
<dbReference type="PANTHER" id="PTHR12815">
    <property type="entry name" value="SORTING AND ASSEMBLY MACHINERY SAMM50 PROTEIN FAMILY MEMBER"/>
    <property type="match status" value="1"/>
</dbReference>
<evidence type="ECO:0000256" key="1">
    <source>
        <dbReference type="ARBA" id="ARBA00004370"/>
    </source>
</evidence>
<dbReference type="InterPro" id="IPR000184">
    <property type="entry name" value="Bac_surfAg_D15"/>
</dbReference>